<proteinExistence type="predicted"/>
<gene>
    <name evidence="2" type="ORF">SAMN05444858_11494</name>
</gene>
<dbReference type="AlphaFoldDB" id="A0A1N7CXT7"/>
<organism evidence="2 3">
    <name type="scientific">Micromonospora avicenniae</name>
    <dbReference type="NCBI Taxonomy" id="1198245"/>
    <lineage>
        <taxon>Bacteria</taxon>
        <taxon>Bacillati</taxon>
        <taxon>Actinomycetota</taxon>
        <taxon>Actinomycetes</taxon>
        <taxon>Micromonosporales</taxon>
        <taxon>Micromonosporaceae</taxon>
        <taxon>Micromonospora</taxon>
    </lineage>
</organism>
<accession>A0A1N7CXT7</accession>
<reference evidence="2 3" key="1">
    <citation type="submission" date="2017-01" db="EMBL/GenBank/DDBJ databases">
        <authorList>
            <person name="Mah S.A."/>
            <person name="Swanson W.J."/>
            <person name="Moy G.W."/>
            <person name="Vacquier V.D."/>
        </authorList>
    </citation>
    <scope>NUCLEOTIDE SEQUENCE [LARGE SCALE GENOMIC DNA]</scope>
    <source>
        <strain evidence="2 3">DSM 45758</strain>
    </source>
</reference>
<evidence type="ECO:0000259" key="1">
    <source>
        <dbReference type="Pfam" id="PF24725"/>
    </source>
</evidence>
<name>A0A1N7CXT7_9ACTN</name>
<dbReference type="Proteomes" id="UP000186004">
    <property type="component" value="Unassembled WGS sequence"/>
</dbReference>
<dbReference type="InterPro" id="IPR056094">
    <property type="entry name" value="DUF7677"/>
</dbReference>
<dbReference type="EMBL" id="FTNF01000014">
    <property type="protein sequence ID" value="SIR68307.1"/>
    <property type="molecule type" value="Genomic_DNA"/>
</dbReference>
<evidence type="ECO:0000313" key="2">
    <source>
        <dbReference type="EMBL" id="SIR68307.1"/>
    </source>
</evidence>
<protein>
    <recommendedName>
        <fullName evidence="1">DUF7677 domain-containing protein</fullName>
    </recommendedName>
</protein>
<dbReference type="Pfam" id="PF24725">
    <property type="entry name" value="DUF7677"/>
    <property type="match status" value="1"/>
</dbReference>
<feature type="domain" description="DUF7677" evidence="1">
    <location>
        <begin position="10"/>
        <end position="105"/>
    </location>
</feature>
<keyword evidence="3" id="KW-1185">Reference proteome</keyword>
<evidence type="ECO:0000313" key="3">
    <source>
        <dbReference type="Proteomes" id="UP000186004"/>
    </source>
</evidence>
<sequence>MLHDQRVGQLPEDVRSCYRFFAFYLANGTLCLDLLDGIDCRPALMQFGSTLEQVMAIFSNVLDIDEHDQVTNAGDAEWRAAQYIRRYCDREYTVEPPFEAWELELP</sequence>